<organism evidence="1 2">
    <name type="scientific">Psychrobacter aquaticus CMS 56</name>
    <dbReference type="NCBI Taxonomy" id="1354303"/>
    <lineage>
        <taxon>Bacteria</taxon>
        <taxon>Pseudomonadati</taxon>
        <taxon>Pseudomonadota</taxon>
        <taxon>Gammaproteobacteria</taxon>
        <taxon>Moraxellales</taxon>
        <taxon>Moraxellaceae</taxon>
        <taxon>Psychrobacter</taxon>
    </lineage>
</organism>
<gene>
    <name evidence="1" type="ORF">M917_2309</name>
</gene>
<dbReference type="RefSeq" id="WP_021814932.1">
    <property type="nucleotide sequence ID" value="NZ_AUSW01000034.1"/>
</dbReference>
<sequence>MLYEYSGKELYDSYDNAETPTLKAHQRKLLQDRADRGNTEAKQLIKFIEAKDDK</sequence>
<dbReference type="Proteomes" id="UP000016761">
    <property type="component" value="Unassembled WGS sequence"/>
</dbReference>
<dbReference type="PATRIC" id="fig|1354303.4.peg.2275"/>
<evidence type="ECO:0000313" key="2">
    <source>
        <dbReference type="Proteomes" id="UP000016761"/>
    </source>
</evidence>
<keyword evidence="2" id="KW-1185">Reference proteome</keyword>
<reference evidence="1 2" key="1">
    <citation type="journal article" date="2013" name="Genome Announc.">
        <title>Draft Genome Sequence of Psychrobacter aquaticus Strain CMS 56T, Isolated from a Cyanobacterial Mat Sample Collected from Water Bodies in the McMurdo Dry Valley Region of Antarctica.</title>
        <authorList>
            <person name="Reddy G.S."/>
            <person name="Ara S."/>
            <person name="Singh A."/>
            <person name="Kumar Pinnaka A."/>
            <person name="Shivaji S."/>
        </authorList>
    </citation>
    <scope>NUCLEOTIDE SEQUENCE [LARGE SCALE GENOMIC DNA]</scope>
    <source>
        <strain evidence="1 2">CMS 56</strain>
    </source>
</reference>
<dbReference type="AlphaFoldDB" id="U4T901"/>
<proteinExistence type="predicted"/>
<dbReference type="EMBL" id="AUSW01000034">
    <property type="protein sequence ID" value="ERL54963.1"/>
    <property type="molecule type" value="Genomic_DNA"/>
</dbReference>
<evidence type="ECO:0000313" key="1">
    <source>
        <dbReference type="EMBL" id="ERL54963.1"/>
    </source>
</evidence>
<comment type="caution">
    <text evidence="1">The sequence shown here is derived from an EMBL/GenBank/DDBJ whole genome shotgun (WGS) entry which is preliminary data.</text>
</comment>
<accession>U4T901</accession>
<name>U4T901_9GAMM</name>
<protein>
    <submittedName>
        <fullName evidence="1">Uncharacterized protein</fullName>
    </submittedName>
</protein>